<dbReference type="PANTHER" id="PTHR36220:SF1">
    <property type="entry name" value="GAMMA TUBULIN COMPLEX COMPONENT C-TERMINAL DOMAIN-CONTAINING PROTEIN"/>
    <property type="match status" value="1"/>
</dbReference>
<dbReference type="InterPro" id="IPR028994">
    <property type="entry name" value="Integrin_alpha_N"/>
</dbReference>
<dbReference type="PANTHER" id="PTHR36220">
    <property type="entry name" value="UNNAMED PRODUCT"/>
    <property type="match status" value="1"/>
</dbReference>
<keyword evidence="1" id="KW-0732">Signal</keyword>
<sequence length="477" mass="49331">MHLLTVAGLVATALVAAPAPAHRPVASALDHHPISAGADFNLDGHPDVVTGIPLNLDGEGVPSPGAVLVIYGGGLGSLYIEQDGPGVPDTSEDYDHFGESVATWYGPGDEYPDLVVGTPGEDLGDAADAGQVTVFPGGPDGLSLSGYVLNQDSPGMPGAAESGDQFGWSLAGGELGEGFDALAIGSPGEDHHAVDSGSVYVLGDGRVTVLHQDTPGVPGAQEKGDRFGFSLTTHRDVLAVGVPYESLGSVAEAGIVQLFTLRRAGTPVADWPRPRSLLVMDQNRPRVSGVAEKGDRFGWSVSLASEGGGESAPYDLTVGVPYEDLGAVYNAGTVHAFLIDDPYADPSPNWTQRVSINQNSHYVPGVAEEGDRFGSTVDAVTSSYGTVVHTVGSEGEYRDGEVGSPDAIHVFGVPLAGAAWARPGWYGIPSDTSVGTQHVNGGSTHLYVSAARPGMILGVPWGNVLHGEDEPLVEYWE</sequence>
<dbReference type="SUPFAM" id="SSF69318">
    <property type="entry name" value="Integrin alpha N-terminal domain"/>
    <property type="match status" value="2"/>
</dbReference>
<evidence type="ECO:0000313" key="2">
    <source>
        <dbReference type="EMBL" id="MBB6036841.1"/>
    </source>
</evidence>
<evidence type="ECO:0000256" key="1">
    <source>
        <dbReference type="SAM" id="SignalP"/>
    </source>
</evidence>
<proteinExistence type="predicted"/>
<dbReference type="AlphaFoldDB" id="A0A841FHM2"/>
<protein>
    <recommendedName>
        <fullName evidence="4">VCBS repeat-containing protein</fullName>
    </recommendedName>
</protein>
<evidence type="ECO:0008006" key="4">
    <source>
        <dbReference type="Google" id="ProtNLM"/>
    </source>
</evidence>
<gene>
    <name evidence="2" type="ORF">HNR73_004714</name>
</gene>
<dbReference type="RefSeq" id="WP_184789676.1">
    <property type="nucleotide sequence ID" value="NZ_BONT01000058.1"/>
</dbReference>
<name>A0A841FHM2_9ACTN</name>
<comment type="caution">
    <text evidence="2">The sequence shown here is derived from an EMBL/GenBank/DDBJ whole genome shotgun (WGS) entry which is preliminary data.</text>
</comment>
<organism evidence="2 3">
    <name type="scientific">Phytomonospora endophytica</name>
    <dbReference type="NCBI Taxonomy" id="714109"/>
    <lineage>
        <taxon>Bacteria</taxon>
        <taxon>Bacillati</taxon>
        <taxon>Actinomycetota</taxon>
        <taxon>Actinomycetes</taxon>
        <taxon>Micromonosporales</taxon>
        <taxon>Micromonosporaceae</taxon>
        <taxon>Phytomonospora</taxon>
    </lineage>
</organism>
<evidence type="ECO:0000313" key="3">
    <source>
        <dbReference type="Proteomes" id="UP000548476"/>
    </source>
</evidence>
<accession>A0A841FHM2</accession>
<dbReference type="Proteomes" id="UP000548476">
    <property type="component" value="Unassembled WGS sequence"/>
</dbReference>
<feature type="chain" id="PRO_5038424504" description="VCBS repeat-containing protein" evidence="1">
    <location>
        <begin position="22"/>
        <end position="477"/>
    </location>
</feature>
<dbReference type="PROSITE" id="PS51470">
    <property type="entry name" value="FG_GAP"/>
    <property type="match status" value="2"/>
</dbReference>
<dbReference type="EMBL" id="JACHGT010000010">
    <property type="protein sequence ID" value="MBB6036841.1"/>
    <property type="molecule type" value="Genomic_DNA"/>
</dbReference>
<dbReference type="InterPro" id="IPR013519">
    <property type="entry name" value="Int_alpha_beta-p"/>
</dbReference>
<reference evidence="2 3" key="1">
    <citation type="submission" date="2020-08" db="EMBL/GenBank/DDBJ databases">
        <title>Genomic Encyclopedia of Type Strains, Phase IV (KMG-IV): sequencing the most valuable type-strain genomes for metagenomic binning, comparative biology and taxonomic classification.</title>
        <authorList>
            <person name="Goeker M."/>
        </authorList>
    </citation>
    <scope>NUCLEOTIDE SEQUENCE [LARGE SCALE GENOMIC DNA]</scope>
    <source>
        <strain evidence="2 3">YIM 65646</strain>
    </source>
</reference>
<keyword evidence="3" id="KW-1185">Reference proteome</keyword>
<feature type="signal peptide" evidence="1">
    <location>
        <begin position="1"/>
        <end position="21"/>
    </location>
</feature>
<dbReference type="Gene3D" id="2.130.10.130">
    <property type="entry name" value="Integrin alpha, N-terminal"/>
    <property type="match status" value="1"/>
</dbReference>
<dbReference type="SMART" id="SM00191">
    <property type="entry name" value="Int_alpha"/>
    <property type="match status" value="5"/>
</dbReference>